<reference evidence="1 2" key="1">
    <citation type="journal article" date="2022" name="DNA Res.">
        <title>Chromosomal-level genome assembly of the orchid tree Bauhinia variegata (Leguminosae; Cercidoideae) supports the allotetraploid origin hypothesis of Bauhinia.</title>
        <authorList>
            <person name="Zhong Y."/>
            <person name="Chen Y."/>
            <person name="Zheng D."/>
            <person name="Pang J."/>
            <person name="Liu Y."/>
            <person name="Luo S."/>
            <person name="Meng S."/>
            <person name="Qian L."/>
            <person name="Wei D."/>
            <person name="Dai S."/>
            <person name="Zhou R."/>
        </authorList>
    </citation>
    <scope>NUCLEOTIDE SEQUENCE [LARGE SCALE GENOMIC DNA]</scope>
    <source>
        <strain evidence="1">BV-YZ2020</strain>
    </source>
</reference>
<name>A0ACB9QBU9_BAUVA</name>
<gene>
    <name evidence="1" type="ORF">L6164_001287</name>
</gene>
<organism evidence="1 2">
    <name type="scientific">Bauhinia variegata</name>
    <name type="common">Purple orchid tree</name>
    <name type="synonym">Phanera variegata</name>
    <dbReference type="NCBI Taxonomy" id="167791"/>
    <lineage>
        <taxon>Eukaryota</taxon>
        <taxon>Viridiplantae</taxon>
        <taxon>Streptophyta</taxon>
        <taxon>Embryophyta</taxon>
        <taxon>Tracheophyta</taxon>
        <taxon>Spermatophyta</taxon>
        <taxon>Magnoliopsida</taxon>
        <taxon>eudicotyledons</taxon>
        <taxon>Gunneridae</taxon>
        <taxon>Pentapetalae</taxon>
        <taxon>rosids</taxon>
        <taxon>fabids</taxon>
        <taxon>Fabales</taxon>
        <taxon>Fabaceae</taxon>
        <taxon>Cercidoideae</taxon>
        <taxon>Cercideae</taxon>
        <taxon>Bauhiniinae</taxon>
        <taxon>Bauhinia</taxon>
    </lineage>
</organism>
<protein>
    <submittedName>
        <fullName evidence="1">Uncharacterized protein</fullName>
    </submittedName>
</protein>
<comment type="caution">
    <text evidence="1">The sequence shown here is derived from an EMBL/GenBank/DDBJ whole genome shotgun (WGS) entry which is preliminary data.</text>
</comment>
<dbReference type="EMBL" id="CM039426">
    <property type="protein sequence ID" value="KAI4357331.1"/>
    <property type="molecule type" value="Genomic_DNA"/>
</dbReference>
<evidence type="ECO:0000313" key="2">
    <source>
        <dbReference type="Proteomes" id="UP000828941"/>
    </source>
</evidence>
<proteinExistence type="predicted"/>
<dbReference type="Proteomes" id="UP000828941">
    <property type="component" value="Chromosome 1"/>
</dbReference>
<evidence type="ECO:0000313" key="1">
    <source>
        <dbReference type="EMBL" id="KAI4357331.1"/>
    </source>
</evidence>
<keyword evidence="2" id="KW-1185">Reference proteome</keyword>
<accession>A0ACB9QBU9</accession>
<sequence>MAAPVPPGAPRPGNNQPPPPPNYNPNIRGTPDSLANNMQSLNLNRPPMASNSVARPGAPPFGQAPPFQSSAPSQGFPSGAPPFSRPGAPPGAQARPAGPPSGPPSSAFPQNVASVRPSGPPISQPPFGSRPPPTSLTSSMGAPAPPVSGVPHPGGSPPIRLVSPAPPPSMSALVQILLLPHLWVLLQSFPLQVYLVI</sequence>